<evidence type="ECO:0000313" key="2">
    <source>
        <dbReference type="EMBL" id="MRN56815.1"/>
    </source>
</evidence>
<evidence type="ECO:0000256" key="1">
    <source>
        <dbReference type="SAM" id="Phobius"/>
    </source>
</evidence>
<feature type="transmembrane region" description="Helical" evidence="1">
    <location>
        <begin position="69"/>
        <end position="87"/>
    </location>
</feature>
<dbReference type="EMBL" id="WJXB01000016">
    <property type="protein sequence ID" value="MRN56815.1"/>
    <property type="molecule type" value="Genomic_DNA"/>
</dbReference>
<comment type="caution">
    <text evidence="2">The sequence shown here is derived from an EMBL/GenBank/DDBJ whole genome shotgun (WGS) entry which is preliminary data.</text>
</comment>
<organism evidence="2 3">
    <name type="scientific">Paenibacillus monticola</name>
    <dbReference type="NCBI Taxonomy" id="2666075"/>
    <lineage>
        <taxon>Bacteria</taxon>
        <taxon>Bacillati</taxon>
        <taxon>Bacillota</taxon>
        <taxon>Bacilli</taxon>
        <taxon>Bacillales</taxon>
        <taxon>Paenibacillaceae</taxon>
        <taxon>Paenibacillus</taxon>
    </lineage>
</organism>
<protein>
    <submittedName>
        <fullName evidence="2">Uncharacterized protein</fullName>
    </submittedName>
</protein>
<dbReference type="AlphaFoldDB" id="A0A7X2L4X3"/>
<keyword evidence="1" id="KW-0472">Membrane</keyword>
<gene>
    <name evidence="2" type="ORF">GJB61_28090</name>
</gene>
<name>A0A7X2L4X3_9BACL</name>
<reference evidence="2 3" key="1">
    <citation type="submission" date="2019-11" db="EMBL/GenBank/DDBJ databases">
        <title>Paenibacillus monticola sp. nov., a novel PGPR strain isolated from mountain sample in China.</title>
        <authorList>
            <person name="Zhao Q."/>
            <person name="Li H.-P."/>
            <person name="Zhang J.-L."/>
        </authorList>
    </citation>
    <scope>NUCLEOTIDE SEQUENCE [LARGE SCALE GENOMIC DNA]</scope>
    <source>
        <strain evidence="2 3">LC-T2</strain>
    </source>
</reference>
<keyword evidence="1" id="KW-0812">Transmembrane</keyword>
<accession>A0A7X2L4X3</accession>
<keyword evidence="1" id="KW-1133">Transmembrane helix</keyword>
<dbReference type="Proteomes" id="UP000463051">
    <property type="component" value="Unassembled WGS sequence"/>
</dbReference>
<sequence length="144" mass="16719">MGEINRLIFEHLDGNLGTYSIDELQGYKNILESASETLKAKSMANVIITICVTILVLSINLVPGISLKIFYFCLLLFFLVATTPILTRHFDNLYRVTLFIKKVDAELAKQKKCEDEMQKQRTEMQLKINEKRTRLLSERYKKKN</sequence>
<keyword evidence="3" id="KW-1185">Reference proteome</keyword>
<evidence type="ECO:0000313" key="3">
    <source>
        <dbReference type="Proteomes" id="UP000463051"/>
    </source>
</evidence>
<feature type="transmembrane region" description="Helical" evidence="1">
    <location>
        <begin position="43"/>
        <end position="63"/>
    </location>
</feature>
<dbReference type="RefSeq" id="WP_229522489.1">
    <property type="nucleotide sequence ID" value="NZ_WJXB01000016.1"/>
</dbReference>
<proteinExistence type="predicted"/>